<dbReference type="Proteomes" id="UP000371977">
    <property type="component" value="Unassembled WGS sequence"/>
</dbReference>
<reference evidence="1 2" key="1">
    <citation type="submission" date="2019-01" db="EMBL/GenBank/DDBJ databases">
        <title>Weissella sp. nov., a novel lactic acid bacterium isolated from animal feces.</title>
        <authorList>
            <person name="Wang L.-T."/>
        </authorList>
    </citation>
    <scope>NUCLEOTIDE SEQUENCE [LARGE SCALE GENOMIC DNA]</scope>
    <source>
        <strain evidence="1 2">8H-2</strain>
    </source>
</reference>
<proteinExistence type="predicted"/>
<dbReference type="RefSeq" id="WP_148621920.1">
    <property type="nucleotide sequence ID" value="NZ_SDGZ01000006.1"/>
</dbReference>
<protein>
    <submittedName>
        <fullName evidence="1">DUF806 family protein</fullName>
    </submittedName>
</protein>
<gene>
    <name evidence="1" type="ORF">ESZ50_01935</name>
</gene>
<sequence length="129" mass="14748">MDRPVVLAQQTILNGKFPIDDVYLDEIPAEILKNDDLSKTQALLKEARNEPSGWGNETFTSLDIAVDIQIFYSLDFDENMTMFEVNLMKTFEQDGWRISNSQPHYLDTSSSSDMHQTIKNITVSKNITL</sequence>
<dbReference type="EMBL" id="SDGZ01000006">
    <property type="protein sequence ID" value="TYC50721.1"/>
    <property type="molecule type" value="Genomic_DNA"/>
</dbReference>
<accession>A0A6C2C9J7</accession>
<dbReference type="OrthoDB" id="2145837at2"/>
<name>A0A6C2C9J7_9LACO</name>
<dbReference type="Pfam" id="PF05657">
    <property type="entry name" value="DUF806"/>
    <property type="match status" value="1"/>
</dbReference>
<evidence type="ECO:0000313" key="2">
    <source>
        <dbReference type="Proteomes" id="UP000371977"/>
    </source>
</evidence>
<keyword evidence="2" id="KW-1185">Reference proteome</keyword>
<dbReference type="InterPro" id="IPR008524">
    <property type="entry name" value="DUF806"/>
</dbReference>
<dbReference type="AlphaFoldDB" id="A0A6C2C9J7"/>
<organism evidence="1 2">
    <name type="scientific">Weissella muntiaci</name>
    <dbReference type="NCBI Taxonomy" id="2508881"/>
    <lineage>
        <taxon>Bacteria</taxon>
        <taxon>Bacillati</taxon>
        <taxon>Bacillota</taxon>
        <taxon>Bacilli</taxon>
        <taxon>Lactobacillales</taxon>
        <taxon>Lactobacillaceae</taxon>
        <taxon>Weissella</taxon>
    </lineage>
</organism>
<evidence type="ECO:0000313" key="1">
    <source>
        <dbReference type="EMBL" id="TYC50721.1"/>
    </source>
</evidence>
<comment type="caution">
    <text evidence="1">The sequence shown here is derived from an EMBL/GenBank/DDBJ whole genome shotgun (WGS) entry which is preliminary data.</text>
</comment>